<accession>A0A318JAM9</accession>
<keyword evidence="1" id="KW-0238">DNA-binding</keyword>
<protein>
    <submittedName>
        <fullName evidence="1">Putative DNA-binding transcriptional regulator AlpA</fullName>
    </submittedName>
</protein>
<dbReference type="InterPro" id="IPR010260">
    <property type="entry name" value="AlpA"/>
</dbReference>
<sequence length="65" mass="7612">MNFLDLKQVMSKTRASRPYIYLLISRNAFPRPVKFGSRSAWIETEVEEWMRARVAERDAKGAQHA</sequence>
<organism evidence="1 2">
    <name type="scientific">Burkholderia pyrrocinia</name>
    <name type="common">Pseudomonas pyrrocinia</name>
    <dbReference type="NCBI Taxonomy" id="60550"/>
    <lineage>
        <taxon>Bacteria</taxon>
        <taxon>Pseudomonadati</taxon>
        <taxon>Pseudomonadota</taxon>
        <taxon>Betaproteobacteria</taxon>
        <taxon>Burkholderiales</taxon>
        <taxon>Burkholderiaceae</taxon>
        <taxon>Burkholderia</taxon>
        <taxon>Burkholderia cepacia complex</taxon>
    </lineage>
</organism>
<comment type="caution">
    <text evidence="1">The sequence shown here is derived from an EMBL/GenBank/DDBJ whole genome shotgun (WGS) entry which is preliminary data.</text>
</comment>
<dbReference type="GO" id="GO:0003677">
    <property type="term" value="F:DNA binding"/>
    <property type="evidence" value="ECO:0007669"/>
    <property type="project" value="UniProtKB-KW"/>
</dbReference>
<reference evidence="1 2" key="1">
    <citation type="submission" date="2018-05" db="EMBL/GenBank/DDBJ databases">
        <title>Comparative genomics of bacterial root endophytes of switchgrass collected from native prairies over two seasons.</title>
        <authorList>
            <person name="Tang Y."/>
        </authorList>
    </citation>
    <scope>NUCLEOTIDE SEQUENCE [LARGE SCALE GENOMIC DNA]</scope>
    <source>
        <strain evidence="1 2">NFIX32</strain>
    </source>
</reference>
<dbReference type="AlphaFoldDB" id="A0A318JAM9"/>
<name>A0A318JAM9_BURPY</name>
<evidence type="ECO:0000313" key="2">
    <source>
        <dbReference type="Proteomes" id="UP000247755"/>
    </source>
</evidence>
<proteinExistence type="predicted"/>
<evidence type="ECO:0000313" key="1">
    <source>
        <dbReference type="EMBL" id="PXX37642.1"/>
    </source>
</evidence>
<dbReference type="RefSeq" id="WP_072437043.1">
    <property type="nucleotide sequence ID" value="NZ_QJJY01000004.1"/>
</dbReference>
<dbReference type="Gene3D" id="1.10.238.160">
    <property type="match status" value="1"/>
</dbReference>
<dbReference type="Pfam" id="PF05930">
    <property type="entry name" value="Phage_AlpA"/>
    <property type="match status" value="1"/>
</dbReference>
<dbReference type="EMBL" id="QJJY01000004">
    <property type="protein sequence ID" value="PXX37642.1"/>
    <property type="molecule type" value="Genomic_DNA"/>
</dbReference>
<dbReference type="Proteomes" id="UP000247755">
    <property type="component" value="Unassembled WGS sequence"/>
</dbReference>
<gene>
    <name evidence="1" type="ORF">NA66_1004290</name>
</gene>